<dbReference type="InterPro" id="IPR045800">
    <property type="entry name" value="HMBD"/>
</dbReference>
<reference evidence="3" key="1">
    <citation type="journal article" date="2014" name="Front. Microbiol.">
        <title>High frequency of phylogenetically diverse reductive dehalogenase-homologous genes in deep subseafloor sedimentary metagenomes.</title>
        <authorList>
            <person name="Kawai M."/>
            <person name="Futagami T."/>
            <person name="Toyoda A."/>
            <person name="Takaki Y."/>
            <person name="Nishi S."/>
            <person name="Hori S."/>
            <person name="Arai W."/>
            <person name="Tsubouchi T."/>
            <person name="Morono Y."/>
            <person name="Uchiyama I."/>
            <person name="Ito T."/>
            <person name="Fujiyama A."/>
            <person name="Inagaki F."/>
            <person name="Takami H."/>
        </authorList>
    </citation>
    <scope>NUCLEOTIDE SEQUENCE</scope>
    <source>
        <strain evidence="3">Expedition CK06-06</strain>
    </source>
</reference>
<dbReference type="SMART" id="SM00746">
    <property type="entry name" value="TRASH"/>
    <property type="match status" value="1"/>
</dbReference>
<evidence type="ECO:0000259" key="2">
    <source>
        <dbReference type="SMART" id="SM00746"/>
    </source>
</evidence>
<proteinExistence type="predicted"/>
<dbReference type="Gene3D" id="1.10.620.20">
    <property type="entry name" value="Ribonucleotide Reductase, subunit A"/>
    <property type="match status" value="1"/>
</dbReference>
<evidence type="ECO:0000313" key="3">
    <source>
        <dbReference type="EMBL" id="GAJ04362.1"/>
    </source>
</evidence>
<dbReference type="Pfam" id="PF19335">
    <property type="entry name" value="HMBD"/>
    <property type="match status" value="1"/>
</dbReference>
<dbReference type="AlphaFoldDB" id="X1UL90"/>
<dbReference type="InterPro" id="IPR007029">
    <property type="entry name" value="YHS_dom"/>
</dbReference>
<name>X1UL90_9ZZZZ</name>
<dbReference type="EMBL" id="BARW01032931">
    <property type="protein sequence ID" value="GAJ04362.1"/>
    <property type="molecule type" value="Genomic_DNA"/>
</dbReference>
<protein>
    <recommendedName>
        <fullName evidence="2">TRASH domain-containing protein</fullName>
    </recommendedName>
</protein>
<dbReference type="GO" id="GO:0016491">
    <property type="term" value="F:oxidoreductase activity"/>
    <property type="evidence" value="ECO:0007669"/>
    <property type="project" value="InterPro"/>
</dbReference>
<feature type="region of interest" description="Disordered" evidence="1">
    <location>
        <begin position="1"/>
        <end position="37"/>
    </location>
</feature>
<gene>
    <name evidence="3" type="ORF">S12H4_51989</name>
</gene>
<organism evidence="3">
    <name type="scientific">marine sediment metagenome</name>
    <dbReference type="NCBI Taxonomy" id="412755"/>
    <lineage>
        <taxon>unclassified sequences</taxon>
        <taxon>metagenomes</taxon>
        <taxon>ecological metagenomes</taxon>
    </lineage>
</organism>
<dbReference type="Pfam" id="PF04945">
    <property type="entry name" value="YHS"/>
    <property type="match status" value="1"/>
</dbReference>
<comment type="caution">
    <text evidence="3">The sequence shown here is derived from an EMBL/GenBank/DDBJ whole genome shotgun (WGS) entry which is preliminary data.</text>
</comment>
<accession>X1UL90</accession>
<dbReference type="InterPro" id="IPR009078">
    <property type="entry name" value="Ferritin-like_SF"/>
</dbReference>
<sequence>MHDHQGAEKGSGSTTDPVCGMTVDPATTPHTATHSGKHHYFCSAGCLAKFEADPDLYAAKSEPAAADAPEGAIWTCPMHPEIQRAGPGSCPICGMA</sequence>
<feature type="domain" description="TRASH" evidence="2">
    <location>
        <begin position="16"/>
        <end position="54"/>
    </location>
</feature>
<evidence type="ECO:0000256" key="1">
    <source>
        <dbReference type="SAM" id="MobiDB-lite"/>
    </source>
</evidence>
<dbReference type="InterPro" id="IPR012348">
    <property type="entry name" value="RNR-like"/>
</dbReference>
<feature type="non-terminal residue" evidence="3">
    <location>
        <position position="96"/>
    </location>
</feature>
<dbReference type="InterPro" id="IPR011017">
    <property type="entry name" value="TRASH_dom"/>
</dbReference>
<dbReference type="SUPFAM" id="SSF47240">
    <property type="entry name" value="Ferritin-like"/>
    <property type="match status" value="1"/>
</dbReference>
<dbReference type="GO" id="GO:0046872">
    <property type="term" value="F:metal ion binding"/>
    <property type="evidence" value="ECO:0007669"/>
    <property type="project" value="InterPro"/>
</dbReference>